<keyword evidence="4" id="KW-1185">Reference proteome</keyword>
<dbReference type="Proteomes" id="UP000198902">
    <property type="component" value="Unassembled WGS sequence"/>
</dbReference>
<protein>
    <recommendedName>
        <fullName evidence="2">DUF7979 domain-containing protein</fullName>
    </recommendedName>
</protein>
<organism evidence="3 4">
    <name type="scientific">Haloferax massiliensis</name>
    <dbReference type="NCBI Taxonomy" id="1476858"/>
    <lineage>
        <taxon>Archaea</taxon>
        <taxon>Methanobacteriati</taxon>
        <taxon>Methanobacteriota</taxon>
        <taxon>Stenosarchaea group</taxon>
        <taxon>Halobacteria</taxon>
        <taxon>Halobacteriales</taxon>
        <taxon>Haloferacaceae</taxon>
        <taxon>Haloferax</taxon>
    </lineage>
</organism>
<dbReference type="AlphaFoldDB" id="A0A0D6JU21"/>
<dbReference type="InterPro" id="IPR058285">
    <property type="entry name" value="DUF7979"/>
</dbReference>
<reference evidence="4" key="1">
    <citation type="submission" date="2015-03" db="EMBL/GenBank/DDBJ databases">
        <authorList>
            <person name="Urmite Genomes"/>
        </authorList>
    </citation>
    <scope>NUCLEOTIDE SEQUENCE [LARGE SCALE GENOMIC DNA]</scope>
    <source>
        <strain evidence="4">Arc-Hr</strain>
    </source>
</reference>
<feature type="compositionally biased region" description="Polar residues" evidence="1">
    <location>
        <begin position="46"/>
        <end position="57"/>
    </location>
</feature>
<dbReference type="EMBL" id="CSTE01000002">
    <property type="protein sequence ID" value="CQR51229.1"/>
    <property type="molecule type" value="Genomic_DNA"/>
</dbReference>
<evidence type="ECO:0000313" key="3">
    <source>
        <dbReference type="EMBL" id="CQR51229.1"/>
    </source>
</evidence>
<dbReference type="Pfam" id="PF25934">
    <property type="entry name" value="DUF7979"/>
    <property type="match status" value="1"/>
</dbReference>
<accession>A0A0D6JU21</accession>
<evidence type="ECO:0000256" key="1">
    <source>
        <dbReference type="SAM" id="MobiDB-lite"/>
    </source>
</evidence>
<gene>
    <name evidence="3" type="ORF">BN996_02636</name>
</gene>
<evidence type="ECO:0000259" key="2">
    <source>
        <dbReference type="Pfam" id="PF25934"/>
    </source>
</evidence>
<proteinExistence type="predicted"/>
<feature type="domain" description="DUF7979" evidence="2">
    <location>
        <begin position="79"/>
        <end position="138"/>
    </location>
</feature>
<sequence length="143" mass="15593">MALAWRVGLVLCVLLVADCAGGPSSTATMTDGTPTTILTTAPIPTDNSTPTNETPTTGDPAYGTEFVSVSKLENGSRAETWPDNKTARFENLSEPRKEVFRDALDGRVTFGPDEENPFAFSDSDRPELVRYEGEWYFVRVAIV</sequence>
<feature type="compositionally biased region" description="Low complexity" evidence="1">
    <location>
        <begin position="28"/>
        <end position="45"/>
    </location>
</feature>
<evidence type="ECO:0000313" key="4">
    <source>
        <dbReference type="Proteomes" id="UP000198902"/>
    </source>
</evidence>
<feature type="region of interest" description="Disordered" evidence="1">
    <location>
        <begin position="23"/>
        <end position="62"/>
    </location>
</feature>
<name>A0A0D6JU21_9EURY</name>